<dbReference type="Proteomes" id="UP000054097">
    <property type="component" value="Unassembled WGS sequence"/>
</dbReference>
<proteinExistence type="predicted"/>
<feature type="region of interest" description="Disordered" evidence="1">
    <location>
        <begin position="123"/>
        <end position="144"/>
    </location>
</feature>
<sequence>MEYFPQCSDHEGFESIGHPDSRGSPHNGRFVAPADRLPEELLVAIFKVLIEPSPTLIGPLLLVSRFWHHVAVTTPSMWSRIHSQPHSPDEVRRDTEYVRAAVKNSCNLPLDVTIDLQSLEYKPPPAKSSSKKLLTPTADEDPENGVTSVIDGKQENDTEQLLSELFGALVGEDGENAVRLKSIRLNNVRRGYGLIGSENAVDRFLKGLEGPTPLLESLSLHLYAIEYHFPRTGGPLQDLDSLKHLTLDAGGYLEFIKFKPETIQTLSFRLWGTTRVLSRFTGLRTLSIANWANRGVSYEADPELTFPLLECLTLRLCHPSGMIRCAGLLPHKVRAPSLTTLRLLDAEAISIVGNADAYHHVHTLDLLSSDLQAIRGFMKLHLYKYAALVNLTVFPRHLDFVKDEIRALKFQGQSPPKLNFLYTVVSDREGVIVDQQGAIVEVPSWRSANEYIYRQHSLSTCIIQ</sequence>
<reference evidence="4" key="2">
    <citation type="submission" date="2015-01" db="EMBL/GenBank/DDBJ databases">
        <title>Evolutionary Origins and Diversification of the Mycorrhizal Mutualists.</title>
        <authorList>
            <consortium name="DOE Joint Genome Institute"/>
            <consortium name="Mycorrhizal Genomics Consortium"/>
            <person name="Kohler A."/>
            <person name="Kuo A."/>
            <person name="Nagy L.G."/>
            <person name="Floudas D."/>
            <person name="Copeland A."/>
            <person name="Barry K.W."/>
            <person name="Cichocki N."/>
            <person name="Veneault-Fourrey C."/>
            <person name="LaButti K."/>
            <person name="Lindquist E.A."/>
            <person name="Lipzen A."/>
            <person name="Lundell T."/>
            <person name="Morin E."/>
            <person name="Murat C."/>
            <person name="Riley R."/>
            <person name="Ohm R."/>
            <person name="Sun H."/>
            <person name="Tunlid A."/>
            <person name="Henrissat B."/>
            <person name="Grigoriev I.V."/>
            <person name="Hibbett D.S."/>
            <person name="Martin F."/>
        </authorList>
    </citation>
    <scope>NUCLEOTIDE SEQUENCE [LARGE SCALE GENOMIC DNA]</scope>
    <source>
        <strain evidence="4">MAFF 305830</strain>
    </source>
</reference>
<feature type="domain" description="F-box" evidence="2">
    <location>
        <begin position="35"/>
        <end position="82"/>
    </location>
</feature>
<dbReference type="Gene3D" id="1.20.1280.50">
    <property type="match status" value="1"/>
</dbReference>
<protein>
    <recommendedName>
        <fullName evidence="2">F-box domain-containing protein</fullName>
    </recommendedName>
</protein>
<dbReference type="InterPro" id="IPR036047">
    <property type="entry name" value="F-box-like_dom_sf"/>
</dbReference>
<keyword evidence="4" id="KW-1185">Reference proteome</keyword>
<gene>
    <name evidence="3" type="ORF">M408DRAFT_330596</name>
</gene>
<accession>A0A0C3B2K4</accession>
<dbReference type="AlphaFoldDB" id="A0A0C3B2K4"/>
<evidence type="ECO:0000259" key="2">
    <source>
        <dbReference type="Pfam" id="PF12937"/>
    </source>
</evidence>
<name>A0A0C3B2K4_SERVB</name>
<dbReference type="HOGENOM" id="CLU_627250_0_0_1"/>
<dbReference type="Pfam" id="PF12937">
    <property type="entry name" value="F-box-like"/>
    <property type="match status" value="1"/>
</dbReference>
<organism evidence="3 4">
    <name type="scientific">Serendipita vermifera MAFF 305830</name>
    <dbReference type="NCBI Taxonomy" id="933852"/>
    <lineage>
        <taxon>Eukaryota</taxon>
        <taxon>Fungi</taxon>
        <taxon>Dikarya</taxon>
        <taxon>Basidiomycota</taxon>
        <taxon>Agaricomycotina</taxon>
        <taxon>Agaricomycetes</taxon>
        <taxon>Sebacinales</taxon>
        <taxon>Serendipitaceae</taxon>
        <taxon>Serendipita</taxon>
    </lineage>
</organism>
<dbReference type="OrthoDB" id="3134645at2759"/>
<dbReference type="InterPro" id="IPR001810">
    <property type="entry name" value="F-box_dom"/>
</dbReference>
<dbReference type="SUPFAM" id="SSF52058">
    <property type="entry name" value="L domain-like"/>
    <property type="match status" value="1"/>
</dbReference>
<evidence type="ECO:0000256" key="1">
    <source>
        <dbReference type="SAM" id="MobiDB-lite"/>
    </source>
</evidence>
<dbReference type="EMBL" id="KN824306">
    <property type="protein sequence ID" value="KIM26419.1"/>
    <property type="molecule type" value="Genomic_DNA"/>
</dbReference>
<dbReference type="SUPFAM" id="SSF81383">
    <property type="entry name" value="F-box domain"/>
    <property type="match status" value="1"/>
</dbReference>
<evidence type="ECO:0000313" key="4">
    <source>
        <dbReference type="Proteomes" id="UP000054097"/>
    </source>
</evidence>
<feature type="compositionally biased region" description="Low complexity" evidence="1">
    <location>
        <begin position="127"/>
        <end position="137"/>
    </location>
</feature>
<evidence type="ECO:0000313" key="3">
    <source>
        <dbReference type="EMBL" id="KIM26419.1"/>
    </source>
</evidence>
<reference evidence="3 4" key="1">
    <citation type="submission" date="2014-04" db="EMBL/GenBank/DDBJ databases">
        <authorList>
            <consortium name="DOE Joint Genome Institute"/>
            <person name="Kuo A."/>
            <person name="Zuccaro A."/>
            <person name="Kohler A."/>
            <person name="Nagy L.G."/>
            <person name="Floudas D."/>
            <person name="Copeland A."/>
            <person name="Barry K.W."/>
            <person name="Cichocki N."/>
            <person name="Veneault-Fourrey C."/>
            <person name="LaButti K."/>
            <person name="Lindquist E.A."/>
            <person name="Lipzen A."/>
            <person name="Lundell T."/>
            <person name="Morin E."/>
            <person name="Murat C."/>
            <person name="Sun H."/>
            <person name="Tunlid A."/>
            <person name="Henrissat B."/>
            <person name="Grigoriev I.V."/>
            <person name="Hibbett D.S."/>
            <person name="Martin F."/>
            <person name="Nordberg H.P."/>
            <person name="Cantor M.N."/>
            <person name="Hua S.X."/>
        </authorList>
    </citation>
    <scope>NUCLEOTIDE SEQUENCE [LARGE SCALE GENOMIC DNA]</scope>
    <source>
        <strain evidence="3 4">MAFF 305830</strain>
    </source>
</reference>